<evidence type="ECO:0008006" key="3">
    <source>
        <dbReference type="Google" id="ProtNLM"/>
    </source>
</evidence>
<dbReference type="Proteomes" id="UP001157017">
    <property type="component" value="Unassembled WGS sequence"/>
</dbReference>
<reference evidence="2" key="1">
    <citation type="journal article" date="2019" name="Int. J. Syst. Evol. Microbiol.">
        <title>The Global Catalogue of Microorganisms (GCM) 10K type strain sequencing project: providing services to taxonomists for standard genome sequencing and annotation.</title>
        <authorList>
            <consortium name="The Broad Institute Genomics Platform"/>
            <consortium name="The Broad Institute Genome Sequencing Center for Infectious Disease"/>
            <person name="Wu L."/>
            <person name="Ma J."/>
        </authorList>
    </citation>
    <scope>NUCLEOTIDE SEQUENCE [LARGE SCALE GENOMIC DNA]</scope>
    <source>
        <strain evidence="2">NBRC 108730</strain>
    </source>
</reference>
<gene>
    <name evidence="1" type="ORF">GCM10025868_00960</name>
</gene>
<dbReference type="InterPro" id="IPR008183">
    <property type="entry name" value="Aldose_1/G6P_1-epimerase"/>
</dbReference>
<protein>
    <recommendedName>
        <fullName evidence="3">Aldose 1-epimerase</fullName>
    </recommendedName>
</protein>
<sequence>MGGVPAPYGIGFHPWLSPGPGGVDACTLEVAAAGHVVVDDRLLPRGVDGVDLDPAHEWRTARPLRDVLLDDAYVEVERAADGRSWARLAGDDGHVVEVWMDDACRAWQVCTGDAVEDVAHRRRGVAVEPMTCVADAFRTGDDLVVLPPGATHRVRWGVGLRRPA</sequence>
<evidence type="ECO:0000313" key="1">
    <source>
        <dbReference type="EMBL" id="GMA84846.1"/>
    </source>
</evidence>
<keyword evidence="2" id="KW-1185">Reference proteome</keyword>
<dbReference type="EMBL" id="BSUZ01000001">
    <property type="protein sequence ID" value="GMA84846.1"/>
    <property type="molecule type" value="Genomic_DNA"/>
</dbReference>
<proteinExistence type="predicted"/>
<dbReference type="Pfam" id="PF01263">
    <property type="entry name" value="Aldose_epim"/>
    <property type="match status" value="1"/>
</dbReference>
<evidence type="ECO:0000313" key="2">
    <source>
        <dbReference type="Proteomes" id="UP001157017"/>
    </source>
</evidence>
<name>A0ABQ6JDI8_9ACTN</name>
<comment type="caution">
    <text evidence="1">The sequence shown here is derived from an EMBL/GenBank/DDBJ whole genome shotgun (WGS) entry which is preliminary data.</text>
</comment>
<dbReference type="InterPro" id="IPR014718">
    <property type="entry name" value="GH-type_carb-bd"/>
</dbReference>
<organism evidence="1 2">
    <name type="scientific">Angustibacter aerolatus</name>
    <dbReference type="NCBI Taxonomy" id="1162965"/>
    <lineage>
        <taxon>Bacteria</taxon>
        <taxon>Bacillati</taxon>
        <taxon>Actinomycetota</taxon>
        <taxon>Actinomycetes</taxon>
        <taxon>Kineosporiales</taxon>
        <taxon>Kineosporiaceae</taxon>
    </lineage>
</organism>
<dbReference type="Gene3D" id="2.70.98.10">
    <property type="match status" value="1"/>
</dbReference>
<accession>A0ABQ6JDI8</accession>
<dbReference type="InterPro" id="IPR011013">
    <property type="entry name" value="Gal_mutarotase_sf_dom"/>
</dbReference>
<dbReference type="SUPFAM" id="SSF74650">
    <property type="entry name" value="Galactose mutarotase-like"/>
    <property type="match status" value="1"/>
</dbReference>